<feature type="region of interest" description="Disordered" evidence="3">
    <location>
        <begin position="1030"/>
        <end position="1064"/>
    </location>
</feature>
<dbReference type="Pfam" id="PF13589">
    <property type="entry name" value="HATPase_c_3"/>
    <property type="match status" value="1"/>
</dbReference>
<dbReference type="InterPro" id="IPR037198">
    <property type="entry name" value="MutL_C_sf"/>
</dbReference>
<keyword evidence="7" id="KW-1185">Reference proteome</keyword>
<dbReference type="GO" id="GO:0006298">
    <property type="term" value="P:mismatch repair"/>
    <property type="evidence" value="ECO:0007669"/>
    <property type="project" value="InterPro"/>
</dbReference>
<dbReference type="InterPro" id="IPR038973">
    <property type="entry name" value="MutL/Mlh/Pms-like"/>
</dbReference>
<dbReference type="GO" id="GO:0005524">
    <property type="term" value="F:ATP binding"/>
    <property type="evidence" value="ECO:0007669"/>
    <property type="project" value="InterPro"/>
</dbReference>
<dbReference type="Gene3D" id="3.30.565.10">
    <property type="entry name" value="Histidine kinase-like ATPase, C-terminal domain"/>
    <property type="match status" value="1"/>
</dbReference>
<feature type="compositionally biased region" description="Low complexity" evidence="3">
    <location>
        <begin position="949"/>
        <end position="958"/>
    </location>
</feature>
<dbReference type="InterPro" id="IPR014790">
    <property type="entry name" value="MutL_C"/>
</dbReference>
<dbReference type="Gene3D" id="3.30.1540.20">
    <property type="entry name" value="MutL, C-terminal domain, dimerisation subdomain"/>
    <property type="match status" value="1"/>
</dbReference>
<feature type="region of interest" description="Disordered" evidence="3">
    <location>
        <begin position="937"/>
        <end position="958"/>
    </location>
</feature>
<dbReference type="GO" id="GO:0030983">
    <property type="term" value="F:mismatched DNA binding"/>
    <property type="evidence" value="ECO:0007669"/>
    <property type="project" value="InterPro"/>
</dbReference>
<dbReference type="GO" id="GO:0032300">
    <property type="term" value="C:mismatch repair complex"/>
    <property type="evidence" value="ECO:0007669"/>
    <property type="project" value="InterPro"/>
</dbReference>
<dbReference type="SMART" id="SM01340">
    <property type="entry name" value="DNA_mis_repair"/>
    <property type="match status" value="1"/>
</dbReference>
<feature type="compositionally biased region" description="Pro residues" evidence="3">
    <location>
        <begin position="1345"/>
        <end position="1356"/>
    </location>
</feature>
<feature type="compositionally biased region" description="Gly residues" evidence="3">
    <location>
        <begin position="1370"/>
        <end position="1380"/>
    </location>
</feature>
<evidence type="ECO:0000256" key="3">
    <source>
        <dbReference type="SAM" id="MobiDB-lite"/>
    </source>
</evidence>
<dbReference type="InterPro" id="IPR013507">
    <property type="entry name" value="DNA_mismatch_S5_2-like"/>
</dbReference>
<feature type="compositionally biased region" description="Gly residues" evidence="3">
    <location>
        <begin position="374"/>
        <end position="384"/>
    </location>
</feature>
<feature type="compositionally biased region" description="Low complexity" evidence="3">
    <location>
        <begin position="1467"/>
        <end position="1480"/>
    </location>
</feature>
<dbReference type="OrthoDB" id="429932at2759"/>
<feature type="region of interest" description="Disordered" evidence="3">
    <location>
        <begin position="492"/>
        <end position="511"/>
    </location>
</feature>
<evidence type="ECO:0000256" key="2">
    <source>
        <dbReference type="ARBA" id="ARBA00022763"/>
    </source>
</evidence>
<feature type="compositionally biased region" description="Low complexity" evidence="3">
    <location>
        <begin position="519"/>
        <end position="530"/>
    </location>
</feature>
<proteinExistence type="inferred from homology"/>
<organism evidence="6 7">
    <name type="scientific">Edaphochlamys debaryana</name>
    <dbReference type="NCBI Taxonomy" id="47281"/>
    <lineage>
        <taxon>Eukaryota</taxon>
        <taxon>Viridiplantae</taxon>
        <taxon>Chlorophyta</taxon>
        <taxon>core chlorophytes</taxon>
        <taxon>Chlorophyceae</taxon>
        <taxon>CS clade</taxon>
        <taxon>Chlamydomonadales</taxon>
        <taxon>Chlamydomonadales incertae sedis</taxon>
        <taxon>Edaphochlamys</taxon>
    </lineage>
</organism>
<feature type="compositionally biased region" description="Low complexity" evidence="3">
    <location>
        <begin position="631"/>
        <end position="643"/>
    </location>
</feature>
<feature type="region of interest" description="Disordered" evidence="3">
    <location>
        <begin position="1139"/>
        <end position="1183"/>
    </location>
</feature>
<dbReference type="Proteomes" id="UP000612055">
    <property type="component" value="Unassembled WGS sequence"/>
</dbReference>
<comment type="caution">
    <text evidence="6">The sequence shown here is derived from an EMBL/GenBank/DDBJ whole genome shotgun (WGS) entry which is preliminary data.</text>
</comment>
<gene>
    <name evidence="6" type="ORF">HYH03_010768</name>
</gene>
<dbReference type="SUPFAM" id="SSF54211">
    <property type="entry name" value="Ribosomal protein S5 domain 2-like"/>
    <property type="match status" value="1"/>
</dbReference>
<evidence type="ECO:0000313" key="6">
    <source>
        <dbReference type="EMBL" id="KAG2490850.1"/>
    </source>
</evidence>
<feature type="compositionally biased region" description="Gly residues" evidence="3">
    <location>
        <begin position="1492"/>
        <end position="1501"/>
    </location>
</feature>
<dbReference type="Gene3D" id="3.30.230.10">
    <property type="match status" value="1"/>
</dbReference>
<dbReference type="InterPro" id="IPR020568">
    <property type="entry name" value="Ribosomal_Su5_D2-typ_SF"/>
</dbReference>
<keyword evidence="2" id="KW-0227">DNA damage</keyword>
<feature type="domain" description="DNA mismatch repair protein S5" evidence="5">
    <location>
        <begin position="207"/>
        <end position="373"/>
    </location>
</feature>
<feature type="region of interest" description="Disordered" evidence="3">
    <location>
        <begin position="516"/>
        <end position="561"/>
    </location>
</feature>
<evidence type="ECO:0008006" key="8">
    <source>
        <dbReference type="Google" id="ProtNLM"/>
    </source>
</evidence>
<protein>
    <recommendedName>
        <fullName evidence="8">MutL C-terminal dimerisation domain-containing protein</fullName>
    </recommendedName>
</protein>
<feature type="region of interest" description="Disordered" evidence="3">
    <location>
        <begin position="1467"/>
        <end position="1508"/>
    </location>
</feature>
<feature type="compositionally biased region" description="Gly residues" evidence="3">
    <location>
        <begin position="938"/>
        <end position="948"/>
    </location>
</feature>
<reference evidence="6" key="1">
    <citation type="journal article" date="2020" name="bioRxiv">
        <title>Comparative genomics of Chlamydomonas.</title>
        <authorList>
            <person name="Craig R.J."/>
            <person name="Hasan A.R."/>
            <person name="Ness R.W."/>
            <person name="Keightley P.D."/>
        </authorList>
    </citation>
    <scope>NUCLEOTIDE SEQUENCE</scope>
    <source>
        <strain evidence="6">CCAP 11/70</strain>
    </source>
</reference>
<sequence>MQPGRQLGRLPQQLVDKVRTGVTLNSVSQAVAELLANALDACSSNIVIKLSAAALTFVVEDDGMGLSAADLDALGGRYCTSKLRSATELQTGVQTLGFRGEAVSSLLGLAGELTVTTRAKGSFETLTKAARQGGADVKVCPSAMQLTHSGTIVTVKRFLFNQPVRQRQMAAQEGDVEVETVQAVMRMALPFTAVNITLLRAPSGQVLLHLPRGRDVRAFFLRFCTEQPQTLPLLSVTGSRGYTVRAALGALSAPSPHTHHQLLYVNRRYVVHKPLSALLNEHFLRGFLKGGFHTQPTHIGDWPGADANGGGHGGPRTGRGGDGIKAYPAFLVLVECPHADYDVTAEPDKTDIVFRHWPVLQELLRSLAAQAWGPGPGGGSGGQTGEKDEVGRRERAVLQELLMGGNASPSISRALAEQRQREAAAGARRSGGTMTGVRPASVPLQHLLQLQAAATGGVGTLGQSRTVSLAAVAPLSPQTAAPEVGGGCGSNDVAGGRNTQSNQTGADGLAGGNEALRRSAAATSSAAAQAMGRGPHIDSGEADLFGVMGDSPGDEGGSPTVGLWRRRKAASSATDAWLLGGLESPGAGALAVGDNRQQDPSGDRLLATDSEAQDAMNDPAERNLHGGGGRPSWPKSGSPGSSSLHFSPLMGAERPFSPLLGQLWRQDLGGNGDTKRRQQQDWRRAFALAAQEGDGGGTSPDDGLEAWAGFGGCGAAAQSPQLPQRPPRLSGDSDDLGEWGTEGLMSNRGTGLAAFLGKRRNGPTANDVDTLPVQAGALGQNGGSGTFSRFLSNLRDSPAVAGPRRQPLFVAAAGRLGPRRWQPGEQPGAQLSTGGGPTQATAASKAVQAEPRPTHGADLNSAIHATPGSAASSTAPAGVPADTGVASGHSHAPGPDQHLQPQSKLPAGKVEQRLCPVLVGVPLSTASGKVAVGSGTSACGGSGSGGGSATSSPAADSDSLSPLARFLTFASVGSDPGALTPDDHLSSVRFATPTEPRSGPDISSGLGGGTAVVDKPSGFGIAATAPPPAAALGSKDAGLLGRSSTPAAGPAPDLSTGPGVEAPPLIQRTPLRQSQAPLSPEAQAAIAACALLPGLPSSPTRLVQSAPPHAKKRARRVHGNPNSSLASSLLNCVVKLDSSDGQQGSRAQLHKPPSAVPGAVPAAALPRGTGASAAGPPAAAGPPHAARPLCTFFRSLVRPASSNSAKETVGSKPAIPPRPGCGPHHQLPPTRTPGAEASRTSAARSAVAPQGKPSSILKRRPGATPALTQGPKRVRFSLPGQGALEPGTQLRNGAADIVDDDPAGSASTSAPLAAQRVQPPAMQAGAAPQLPVQAALVLAGQSPPMQLPPVPNPGPPGQQLEAQVLPPDAGQGGGQRGVPGGPVLPAAAARPEHTTPPHPAPAQMVRQQRAMPIAQHGAVTALVATPSPAEPHRFLLSQEAPSAVPAASLEPGLKVANRGFVQLQPDASAANGTAASTNSGQLEGRHASCMPGPGGGEGGGADSSSIQALPSSLPAAKPLDAGLGAEVTAPCLDLERDLLRMAAPGEVLLPKVLSRADLASVAPGAVMAQVDRKFIPALASDGTLLVVDQHAAHERVRLEQLTAQLQRAAAAARDAAGGAPLGVAAPLPPGVTVGSEPLLWCQPMAAPVPMQLAAHEAATLARHAATVAAWGWQLRPAPAGGGGEGSGEAAMEAEGAGCGGRRLLTAVPVVCGTELANPTDLRLYLNQLGESGSAMLPPPAVLRVLRSKACRTAVMFGDTLLPQQREALLAALRGTALWSQCAHGRPTAAPLVHLPTLAAVLKRRRAVQSKLKLGLALHEAHGGSTSGTVLNGGMRGGARLTAAVLKNKLGRAKEAVKAGQTV</sequence>
<dbReference type="InterPro" id="IPR042120">
    <property type="entry name" value="MutL_C_dimsub"/>
</dbReference>
<dbReference type="InterPro" id="IPR036890">
    <property type="entry name" value="HATPase_C_sf"/>
</dbReference>
<feature type="region of interest" description="Disordered" evidence="3">
    <location>
        <begin position="370"/>
        <end position="389"/>
    </location>
</feature>
<evidence type="ECO:0000259" key="4">
    <source>
        <dbReference type="SMART" id="SM00853"/>
    </source>
</evidence>
<feature type="compositionally biased region" description="Low complexity" evidence="3">
    <location>
        <begin position="1235"/>
        <end position="1248"/>
    </location>
</feature>
<evidence type="ECO:0000256" key="1">
    <source>
        <dbReference type="ARBA" id="ARBA00006082"/>
    </source>
</evidence>
<dbReference type="SMART" id="SM00853">
    <property type="entry name" value="MutL_C"/>
    <property type="match status" value="1"/>
</dbReference>
<feature type="domain" description="MutL C-terminal dimerisation" evidence="4">
    <location>
        <begin position="1566"/>
        <end position="1760"/>
    </location>
</feature>
<dbReference type="EMBL" id="JAEHOE010000058">
    <property type="protein sequence ID" value="KAG2490850.1"/>
    <property type="molecule type" value="Genomic_DNA"/>
</dbReference>
<comment type="similarity">
    <text evidence="1">Belongs to the DNA mismatch repair MutL/HexB family.</text>
</comment>
<feature type="region of interest" description="Disordered" evidence="3">
    <location>
        <begin position="1200"/>
        <end position="1326"/>
    </location>
</feature>
<accession>A0A835Y1K8</accession>
<dbReference type="GO" id="GO:0016887">
    <property type="term" value="F:ATP hydrolysis activity"/>
    <property type="evidence" value="ECO:0007669"/>
    <property type="project" value="InterPro"/>
</dbReference>
<evidence type="ECO:0000259" key="5">
    <source>
        <dbReference type="SMART" id="SM01340"/>
    </source>
</evidence>
<dbReference type="SUPFAM" id="SSF55874">
    <property type="entry name" value="ATPase domain of HSP90 chaperone/DNA topoisomerase II/histidine kinase"/>
    <property type="match status" value="1"/>
</dbReference>
<feature type="region of interest" description="Disordered" evidence="3">
    <location>
        <begin position="1343"/>
        <end position="1401"/>
    </location>
</feature>
<feature type="region of interest" description="Disordered" evidence="3">
    <location>
        <begin position="617"/>
        <end position="650"/>
    </location>
</feature>
<evidence type="ECO:0000313" key="7">
    <source>
        <dbReference type="Proteomes" id="UP000612055"/>
    </source>
</evidence>
<dbReference type="PANTHER" id="PTHR10073">
    <property type="entry name" value="DNA MISMATCH REPAIR PROTEIN MLH, PMS, MUTL"/>
    <property type="match status" value="1"/>
</dbReference>
<feature type="region of interest" description="Disordered" evidence="3">
    <location>
        <begin position="416"/>
        <end position="436"/>
    </location>
</feature>
<dbReference type="PANTHER" id="PTHR10073:SF47">
    <property type="entry name" value="DNA MISMATCH REPAIR PROTEIN MLH3"/>
    <property type="match status" value="1"/>
</dbReference>
<feature type="compositionally biased region" description="Low complexity" evidence="3">
    <location>
        <begin position="1152"/>
        <end position="1183"/>
    </location>
</feature>
<dbReference type="GO" id="GO:0140664">
    <property type="term" value="F:ATP-dependent DNA damage sensor activity"/>
    <property type="evidence" value="ECO:0007669"/>
    <property type="project" value="InterPro"/>
</dbReference>
<feature type="compositionally biased region" description="Low complexity" evidence="3">
    <location>
        <begin position="865"/>
        <end position="881"/>
    </location>
</feature>
<dbReference type="InterPro" id="IPR014721">
    <property type="entry name" value="Ribsml_uS5_D2-typ_fold_subgr"/>
</dbReference>
<name>A0A835Y1K8_9CHLO</name>
<dbReference type="SUPFAM" id="SSF118116">
    <property type="entry name" value="DNA mismatch repair protein MutL"/>
    <property type="match status" value="1"/>
</dbReference>
<feature type="region of interest" description="Disordered" evidence="3">
    <location>
        <begin position="814"/>
        <end position="903"/>
    </location>
</feature>